<sequence>MNRRNGFLLLIGFCLALTAQAQTKTADVCSYVDPFIGTQEMGHTLPGATVPFGMVQLSPETDTIPYSVNGRYNGEVYRYCAGYQYTDPTIVGFAHTHFSGTGHSDLGDFLIMPTTGELQLNPGTAENPESGYRSRFSHEHESASPGYYQVLLQDYDINAELTTSTHVGMHRYSYPKTDIGHIILDMNYNIYNYDGKVIWASVRVENDTLVTGYRITRGWARNRYLYFAMTFSKPIKNYGMKSDEKLVYKGFWRKFDESKNFPQMESRNMVNFFDFDVSDGQPVEIKFALSAVSTEGALKNLQAEIPGWDFEQVKSKASSDWEKELEKVQVEAAPDKLKAFYTSLYHAFINPITYSDVDGKYRGLDGNIYQADGFTDYTVFSLWDTYRALHPLFTVLQPKRANDMVVSMLKHYEQSVHHLLPVWSHFANENWCMIGYHAVPVIVDAYEKGIRNYDIEKAFEAVVNSSTHKSYDGIGEYMQYGYVPFDKVSNSASLTLEYAYDDWTIAKFAQSLGKTDEASTYLKRALSYQNLFDPSVGFIRAKNADGSWKKDFNALKTTGEGYIEGNAWNYSFYEPQDVAGYIRLMGGEKKFTARLDSLFEMHLPDEFFEESEDIDRVGIVGGYVQGNEPSHHVPYLYAWTSSPWKTAEKIHHIIDTKYNPEPDGLCGNDDCGQMSAWYIFSSIGFYPVCPGTNQYVIGSPCVNQASIEVGDGKTFTMKANKLSEKNIYIQSVTLNGKAWDKTYINHEDLMNGGELVFNMGPKPNKKWGVAADSKPYSISTEDTISTNR</sequence>
<evidence type="ECO:0000313" key="7">
    <source>
        <dbReference type="EMBL" id="RKD92455.1"/>
    </source>
</evidence>
<dbReference type="GO" id="GO:0005975">
    <property type="term" value="P:carbohydrate metabolic process"/>
    <property type="evidence" value="ECO:0007669"/>
    <property type="project" value="InterPro"/>
</dbReference>
<dbReference type="OrthoDB" id="9762711at2"/>
<keyword evidence="8" id="KW-1185">Reference proteome</keyword>
<organism evidence="7 8">
    <name type="scientific">Mangrovibacterium diazotrophicum</name>
    <dbReference type="NCBI Taxonomy" id="1261403"/>
    <lineage>
        <taxon>Bacteria</taxon>
        <taxon>Pseudomonadati</taxon>
        <taxon>Bacteroidota</taxon>
        <taxon>Bacteroidia</taxon>
        <taxon>Marinilabiliales</taxon>
        <taxon>Prolixibacteraceae</taxon>
        <taxon>Mangrovibacterium</taxon>
    </lineage>
</organism>
<dbReference type="Gene3D" id="1.20.1050.60">
    <property type="entry name" value="alpha-1,2-mannosidase"/>
    <property type="match status" value="1"/>
</dbReference>
<dbReference type="NCBIfam" id="TIGR01180">
    <property type="entry name" value="aman2_put"/>
    <property type="match status" value="1"/>
</dbReference>
<evidence type="ECO:0000259" key="6">
    <source>
        <dbReference type="Pfam" id="PF17678"/>
    </source>
</evidence>
<evidence type="ECO:0000256" key="1">
    <source>
        <dbReference type="ARBA" id="ARBA00001913"/>
    </source>
</evidence>
<dbReference type="PANTHER" id="PTHR12143">
    <property type="entry name" value="PEPTIDE N-GLYCANASE PNGASE -RELATED"/>
    <property type="match status" value="1"/>
</dbReference>
<dbReference type="Gene3D" id="1.20.1610.10">
    <property type="entry name" value="alpha-1,2-mannosidases domains"/>
    <property type="match status" value="1"/>
</dbReference>
<comment type="caution">
    <text evidence="7">The sequence shown here is derived from an EMBL/GenBank/DDBJ whole genome shotgun (WGS) entry which is preliminary data.</text>
</comment>
<dbReference type="InterPro" id="IPR050883">
    <property type="entry name" value="PNGase"/>
</dbReference>
<evidence type="ECO:0000256" key="2">
    <source>
        <dbReference type="ARBA" id="ARBA00011245"/>
    </source>
</evidence>
<dbReference type="Proteomes" id="UP000283387">
    <property type="component" value="Unassembled WGS sequence"/>
</dbReference>
<dbReference type="Gene3D" id="2.70.98.10">
    <property type="match status" value="1"/>
</dbReference>
<gene>
    <name evidence="7" type="ORF">BC643_2828</name>
</gene>
<dbReference type="Pfam" id="PF07971">
    <property type="entry name" value="Glyco_hydro_92"/>
    <property type="match status" value="1"/>
</dbReference>
<dbReference type="InterPro" id="IPR008928">
    <property type="entry name" value="6-hairpin_glycosidase_sf"/>
</dbReference>
<accession>A0A419WAF7</accession>
<proteinExistence type="predicted"/>
<dbReference type="FunFam" id="1.20.1050.60:FF:000001">
    <property type="entry name" value="Putative alpha-1,2-mannosidase"/>
    <property type="match status" value="1"/>
</dbReference>
<comment type="subunit">
    <text evidence="2">Monomer.</text>
</comment>
<keyword evidence="4" id="KW-0732">Signal</keyword>
<dbReference type="AlphaFoldDB" id="A0A419WAF7"/>
<dbReference type="InterPro" id="IPR014718">
    <property type="entry name" value="GH-type_carb-bd"/>
</dbReference>
<dbReference type="FunFam" id="3.30.2080.10:FF:000001">
    <property type="entry name" value="Alpha-1,2-mannosidase subfamily"/>
    <property type="match status" value="1"/>
</dbReference>
<protein>
    <submittedName>
        <fullName evidence="7">Putative alpha-1,2-mannosidase</fullName>
    </submittedName>
</protein>
<name>A0A419WAF7_9BACT</name>
<dbReference type="PANTHER" id="PTHR12143:SF39">
    <property type="entry name" value="SECRETED PROTEIN"/>
    <property type="match status" value="1"/>
</dbReference>
<feature type="chain" id="PRO_5019451097" evidence="4">
    <location>
        <begin position="22"/>
        <end position="788"/>
    </location>
</feature>
<dbReference type="RefSeq" id="WP_120273660.1">
    <property type="nucleotide sequence ID" value="NZ_RAPN01000001.1"/>
</dbReference>
<feature type="domain" description="Glycosyl hydrolase family 92" evidence="5">
    <location>
        <begin position="297"/>
        <end position="761"/>
    </location>
</feature>
<dbReference type="InterPro" id="IPR005887">
    <property type="entry name" value="GH92_a_mannosidase_put"/>
</dbReference>
<dbReference type="Gene3D" id="3.30.2080.10">
    <property type="entry name" value="GH92 mannosidase domain"/>
    <property type="match status" value="1"/>
</dbReference>
<dbReference type="InterPro" id="IPR041371">
    <property type="entry name" value="GH92_N"/>
</dbReference>
<feature type="domain" description="Glycosyl hydrolase family 92 N-terminal" evidence="6">
    <location>
        <begin position="31"/>
        <end position="290"/>
    </location>
</feature>
<evidence type="ECO:0000256" key="3">
    <source>
        <dbReference type="ARBA" id="ARBA00022837"/>
    </source>
</evidence>
<dbReference type="GO" id="GO:0000224">
    <property type="term" value="F:peptide-N4-(N-acetyl-beta-glucosaminyl)asparagine amidase activity"/>
    <property type="evidence" value="ECO:0007669"/>
    <property type="project" value="TreeGrafter"/>
</dbReference>
<comment type="cofactor">
    <cofactor evidence="1">
        <name>Ca(2+)</name>
        <dbReference type="ChEBI" id="CHEBI:29108"/>
    </cofactor>
</comment>
<reference evidence="7 8" key="1">
    <citation type="submission" date="2018-09" db="EMBL/GenBank/DDBJ databases">
        <title>Genomic Encyclopedia of Archaeal and Bacterial Type Strains, Phase II (KMG-II): from individual species to whole genera.</title>
        <authorList>
            <person name="Goeker M."/>
        </authorList>
    </citation>
    <scope>NUCLEOTIDE SEQUENCE [LARGE SCALE GENOMIC DNA]</scope>
    <source>
        <strain evidence="7 8">DSM 27148</strain>
    </source>
</reference>
<evidence type="ECO:0000313" key="8">
    <source>
        <dbReference type="Proteomes" id="UP000283387"/>
    </source>
</evidence>
<dbReference type="GO" id="GO:0005829">
    <property type="term" value="C:cytosol"/>
    <property type="evidence" value="ECO:0007669"/>
    <property type="project" value="TreeGrafter"/>
</dbReference>
<dbReference type="Pfam" id="PF17678">
    <property type="entry name" value="Glyco_hydro_92N"/>
    <property type="match status" value="1"/>
</dbReference>
<evidence type="ECO:0000259" key="5">
    <source>
        <dbReference type="Pfam" id="PF07971"/>
    </source>
</evidence>
<dbReference type="GO" id="GO:0030246">
    <property type="term" value="F:carbohydrate binding"/>
    <property type="evidence" value="ECO:0007669"/>
    <property type="project" value="InterPro"/>
</dbReference>
<dbReference type="SUPFAM" id="SSF48208">
    <property type="entry name" value="Six-hairpin glycosidases"/>
    <property type="match status" value="1"/>
</dbReference>
<feature type="signal peptide" evidence="4">
    <location>
        <begin position="1"/>
        <end position="21"/>
    </location>
</feature>
<keyword evidence="3" id="KW-0106">Calcium</keyword>
<dbReference type="EMBL" id="RAPN01000001">
    <property type="protein sequence ID" value="RKD92455.1"/>
    <property type="molecule type" value="Genomic_DNA"/>
</dbReference>
<dbReference type="GO" id="GO:0006516">
    <property type="term" value="P:glycoprotein catabolic process"/>
    <property type="evidence" value="ECO:0007669"/>
    <property type="project" value="TreeGrafter"/>
</dbReference>
<evidence type="ECO:0000256" key="4">
    <source>
        <dbReference type="SAM" id="SignalP"/>
    </source>
</evidence>
<dbReference type="InterPro" id="IPR012939">
    <property type="entry name" value="Glyco_hydro_92"/>
</dbReference>